<proteinExistence type="predicted"/>
<evidence type="ECO:0000313" key="3">
    <source>
        <dbReference type="Proteomes" id="UP000580250"/>
    </source>
</evidence>
<sequence length="314" mass="36156">MTSFYIILPSNTNVDGNRTNSFRVRLPRKLQFNSEWYVGLTVMVYPHSWPSIGTSTDQFVTVTWQSGEVVRVAVPSGNLTNPQQLKESLDRSFSEGCEKFAENLRVTELEYKKKIKELKTKSKEVYNRQKEEKRIELNATEIQEDDLKSETEIYEEMPWLQVYRKPGIACAFDFHSYKNRFSLFIGKKYVKKVEITEQLAYILGFDKTVLHESTLAKFMPDMSGGVSSFHVYAPGLVEPMVIGDVTAPVLRIVTIRGKQDEIIEEQFLSVQYHKLLVKEIAEILIEIRTAGGVLMPFQYGTCTLTLHFKKSAYF</sequence>
<keyword evidence="1" id="KW-0175">Coiled coil</keyword>
<dbReference type="Proteomes" id="UP000580250">
    <property type="component" value="Unassembled WGS sequence"/>
</dbReference>
<evidence type="ECO:0000313" key="2">
    <source>
        <dbReference type="EMBL" id="CAD2176037.1"/>
    </source>
</evidence>
<organism evidence="2 3">
    <name type="scientific">Meloidogyne enterolobii</name>
    <name type="common">Root-knot nematode worm</name>
    <name type="synonym">Meloidogyne mayaguensis</name>
    <dbReference type="NCBI Taxonomy" id="390850"/>
    <lineage>
        <taxon>Eukaryota</taxon>
        <taxon>Metazoa</taxon>
        <taxon>Ecdysozoa</taxon>
        <taxon>Nematoda</taxon>
        <taxon>Chromadorea</taxon>
        <taxon>Rhabditida</taxon>
        <taxon>Tylenchina</taxon>
        <taxon>Tylenchomorpha</taxon>
        <taxon>Tylenchoidea</taxon>
        <taxon>Meloidogynidae</taxon>
        <taxon>Meloidogyninae</taxon>
        <taxon>Meloidogyne</taxon>
    </lineage>
</organism>
<protein>
    <submittedName>
        <fullName evidence="2">Uncharacterized protein</fullName>
    </submittedName>
</protein>
<evidence type="ECO:0000256" key="1">
    <source>
        <dbReference type="SAM" id="Coils"/>
    </source>
</evidence>
<dbReference type="AlphaFoldDB" id="A0A6V7VM73"/>
<dbReference type="EMBL" id="CAJEWN010000267">
    <property type="protein sequence ID" value="CAD2176037.1"/>
    <property type="molecule type" value="Genomic_DNA"/>
</dbReference>
<comment type="caution">
    <text evidence="2">The sequence shown here is derived from an EMBL/GenBank/DDBJ whole genome shotgun (WGS) entry which is preliminary data.</text>
</comment>
<gene>
    <name evidence="2" type="ORF">MENT_LOCUS27807</name>
</gene>
<name>A0A6V7VM73_MELEN</name>
<dbReference type="OrthoDB" id="5875955at2759"/>
<reference evidence="2 3" key="1">
    <citation type="submission" date="2020-08" db="EMBL/GenBank/DDBJ databases">
        <authorList>
            <person name="Koutsovoulos G."/>
            <person name="Danchin GJ E."/>
        </authorList>
    </citation>
    <scope>NUCLEOTIDE SEQUENCE [LARGE SCALE GENOMIC DNA]</scope>
</reference>
<accession>A0A6V7VM73</accession>
<feature type="coiled-coil region" evidence="1">
    <location>
        <begin position="101"/>
        <end position="150"/>
    </location>
</feature>